<dbReference type="GO" id="GO:0005886">
    <property type="term" value="C:plasma membrane"/>
    <property type="evidence" value="ECO:0007669"/>
    <property type="project" value="UniProtKB-SubCell"/>
</dbReference>
<feature type="region of interest" description="Disordered" evidence="4">
    <location>
        <begin position="27"/>
        <end position="115"/>
    </location>
</feature>
<evidence type="ECO:0000256" key="1">
    <source>
        <dbReference type="ARBA" id="ARBA00004202"/>
    </source>
</evidence>
<dbReference type="PANTHER" id="PTHR11202">
    <property type="entry name" value="SPROUTY-RELATED, EVH1 DOMAIN-CONTAINING PROTEIN FAMILY MEMBER"/>
    <property type="match status" value="1"/>
</dbReference>
<feature type="compositionally biased region" description="Basic and acidic residues" evidence="4">
    <location>
        <begin position="426"/>
        <end position="442"/>
    </location>
</feature>
<dbReference type="GO" id="GO:0043409">
    <property type="term" value="P:negative regulation of MAPK cascade"/>
    <property type="evidence" value="ECO:0007669"/>
    <property type="project" value="TreeGrafter"/>
</dbReference>
<dbReference type="InterPro" id="IPR000697">
    <property type="entry name" value="WH1/EVH1_dom"/>
</dbReference>
<dbReference type="CDD" id="cd10574">
    <property type="entry name" value="EVH1_SPRED-like"/>
    <property type="match status" value="1"/>
</dbReference>
<dbReference type="AlphaFoldDB" id="A0AAD9DR60"/>
<evidence type="ECO:0000256" key="2">
    <source>
        <dbReference type="ARBA" id="ARBA00022475"/>
    </source>
</evidence>
<keyword evidence="3" id="KW-0472">Membrane</keyword>
<comment type="subcellular location">
    <subcellularLocation>
        <location evidence="1">Cell membrane</location>
        <topology evidence="1">Peripheral membrane protein</topology>
    </subcellularLocation>
</comment>
<dbReference type="Gene3D" id="2.30.29.30">
    <property type="entry name" value="Pleckstrin-homology domain (PH domain)/Phosphotyrosine-binding domain (PTB)"/>
    <property type="match status" value="1"/>
</dbReference>
<keyword evidence="7" id="KW-1185">Reference proteome</keyword>
<dbReference type="Pfam" id="PF00568">
    <property type="entry name" value="WH1"/>
    <property type="match status" value="1"/>
</dbReference>
<keyword evidence="2" id="KW-1003">Cell membrane</keyword>
<accession>A0AAD9DR60</accession>
<dbReference type="InterPro" id="IPR041937">
    <property type="entry name" value="SPRE_EVH1"/>
</dbReference>
<dbReference type="GO" id="GO:0019901">
    <property type="term" value="F:protein kinase binding"/>
    <property type="evidence" value="ECO:0007669"/>
    <property type="project" value="TreeGrafter"/>
</dbReference>
<dbReference type="PANTHER" id="PTHR11202:SF11">
    <property type="entry name" value="SPROUTY-RELATED, EVH1 DOMAIN-CONTAINING PROTEIN 2"/>
    <property type="match status" value="1"/>
</dbReference>
<sequence length="487" mass="52655">MSYEGHPESRSISVIIIPPHILHSASRATESASSIMSSSTSSPHPQPWRLPAGFSEDGEDGVSGRCGEVQGREKERQCRLRSGPTATTSVECPASGGSGRGPGLSSCPVRSGVGEHANSTIRKALTPKRIFGKDSRPPEGGPRDASTGWSASRSLQDRCVTKARMATPHPSWAWDRLSVSGPSRAARLRPARAHADLKRRWERGRGSATGLLSAFSSSGSYPIASDSYIVRVKAVVMTRDDSSGGWLAQEGGGLSRVGVCKVTTAELSGHSDFLIHGERLKDKQVILECFVRKDLIYTKATPTFHHWKVDNKKCGLTFQSPADARAFDRGVRKALEDITEGSTTSSSTLQNETELGDDDVFTGAARPAATSHVPWRAVHWTLRGAEIEKDRNFAILTHMVHRSTSRHLFAPARISSPSFFQTVWAEKKGEREQERRGNERAAGHGPSPLPLGRPEVGLCFEPTALHPPGGGDGRHGAKPSSFLLRLT</sequence>
<organism evidence="6 7">
    <name type="scientific">Electrophorus voltai</name>
    <dbReference type="NCBI Taxonomy" id="2609070"/>
    <lineage>
        <taxon>Eukaryota</taxon>
        <taxon>Metazoa</taxon>
        <taxon>Chordata</taxon>
        <taxon>Craniata</taxon>
        <taxon>Vertebrata</taxon>
        <taxon>Euteleostomi</taxon>
        <taxon>Actinopterygii</taxon>
        <taxon>Neopterygii</taxon>
        <taxon>Teleostei</taxon>
        <taxon>Ostariophysi</taxon>
        <taxon>Gymnotiformes</taxon>
        <taxon>Gymnotoidei</taxon>
        <taxon>Gymnotidae</taxon>
        <taxon>Electrophorus</taxon>
    </lineage>
</organism>
<name>A0AAD9DR60_9TELE</name>
<feature type="region of interest" description="Disordered" evidence="4">
    <location>
        <begin position="128"/>
        <end position="154"/>
    </location>
</feature>
<dbReference type="Proteomes" id="UP001239994">
    <property type="component" value="Unassembled WGS sequence"/>
</dbReference>
<evidence type="ECO:0000259" key="5">
    <source>
        <dbReference type="PROSITE" id="PS50229"/>
    </source>
</evidence>
<gene>
    <name evidence="6" type="ORF">P4O66_002113</name>
</gene>
<comment type="caution">
    <text evidence="6">The sequence shown here is derived from an EMBL/GenBank/DDBJ whole genome shotgun (WGS) entry which is preliminary data.</text>
</comment>
<dbReference type="SUPFAM" id="SSF50729">
    <property type="entry name" value="PH domain-like"/>
    <property type="match status" value="1"/>
</dbReference>
<feature type="region of interest" description="Disordered" evidence="4">
    <location>
        <begin position="426"/>
        <end position="487"/>
    </location>
</feature>
<protein>
    <recommendedName>
        <fullName evidence="5">WH1 domain-containing protein</fullName>
    </recommendedName>
</protein>
<proteinExistence type="predicted"/>
<dbReference type="FunFam" id="2.30.29.30:FF:000052">
    <property type="entry name" value="Sprouty-related, EVH1 domain containing 2"/>
    <property type="match status" value="1"/>
</dbReference>
<dbReference type="PROSITE" id="PS50229">
    <property type="entry name" value="WH1"/>
    <property type="match status" value="1"/>
</dbReference>
<evidence type="ECO:0000313" key="7">
    <source>
        <dbReference type="Proteomes" id="UP001239994"/>
    </source>
</evidence>
<dbReference type="SMART" id="SM00461">
    <property type="entry name" value="WH1"/>
    <property type="match status" value="1"/>
</dbReference>
<evidence type="ECO:0000313" key="6">
    <source>
        <dbReference type="EMBL" id="KAK1791071.1"/>
    </source>
</evidence>
<feature type="domain" description="WH1" evidence="5">
    <location>
        <begin position="221"/>
        <end position="338"/>
    </location>
</feature>
<dbReference type="InterPro" id="IPR011993">
    <property type="entry name" value="PH-like_dom_sf"/>
</dbReference>
<dbReference type="EMBL" id="JAROKS010000020">
    <property type="protein sequence ID" value="KAK1791071.1"/>
    <property type="molecule type" value="Genomic_DNA"/>
</dbReference>
<reference evidence="6" key="1">
    <citation type="submission" date="2023-03" db="EMBL/GenBank/DDBJ databases">
        <title>Electrophorus voltai genome.</title>
        <authorList>
            <person name="Bian C."/>
        </authorList>
    </citation>
    <scope>NUCLEOTIDE SEQUENCE</scope>
    <source>
        <strain evidence="6">CB-2022</strain>
        <tissue evidence="6">Muscle</tissue>
    </source>
</reference>
<evidence type="ECO:0000256" key="3">
    <source>
        <dbReference type="ARBA" id="ARBA00023136"/>
    </source>
</evidence>
<feature type="compositionally biased region" description="Low complexity" evidence="4">
    <location>
        <begin position="27"/>
        <end position="42"/>
    </location>
</feature>
<evidence type="ECO:0000256" key="4">
    <source>
        <dbReference type="SAM" id="MobiDB-lite"/>
    </source>
</evidence>